<dbReference type="AlphaFoldDB" id="A0AAV2G9K5"/>
<dbReference type="Proteomes" id="UP001497516">
    <property type="component" value="Chromosome 8"/>
</dbReference>
<reference evidence="1 2" key="1">
    <citation type="submission" date="2024-04" db="EMBL/GenBank/DDBJ databases">
        <authorList>
            <person name="Fracassetti M."/>
        </authorList>
    </citation>
    <scope>NUCLEOTIDE SEQUENCE [LARGE SCALE GENOMIC DNA]</scope>
</reference>
<gene>
    <name evidence="1" type="ORF">LTRI10_LOCUS46160</name>
</gene>
<name>A0AAV2G9K5_9ROSI</name>
<accession>A0AAV2G9K5</accession>
<evidence type="ECO:0000313" key="1">
    <source>
        <dbReference type="EMBL" id="CAL1406435.1"/>
    </source>
</evidence>
<keyword evidence="2" id="KW-1185">Reference proteome</keyword>
<proteinExistence type="predicted"/>
<dbReference type="EMBL" id="OZ034821">
    <property type="protein sequence ID" value="CAL1406435.1"/>
    <property type="molecule type" value="Genomic_DNA"/>
</dbReference>
<sequence>MVRLFLKERGDLHRSSLLNVAVALLWSLHGRILHSEIMSNVDVLSIRPSADVALSGQPVKIIDQFVPPYVVLVRSSVLVPVLVLEFV</sequence>
<evidence type="ECO:0008006" key="3">
    <source>
        <dbReference type="Google" id="ProtNLM"/>
    </source>
</evidence>
<protein>
    <recommendedName>
        <fullName evidence="3">Secreted protein</fullName>
    </recommendedName>
</protein>
<evidence type="ECO:0000313" key="2">
    <source>
        <dbReference type="Proteomes" id="UP001497516"/>
    </source>
</evidence>
<organism evidence="1 2">
    <name type="scientific">Linum trigynum</name>
    <dbReference type="NCBI Taxonomy" id="586398"/>
    <lineage>
        <taxon>Eukaryota</taxon>
        <taxon>Viridiplantae</taxon>
        <taxon>Streptophyta</taxon>
        <taxon>Embryophyta</taxon>
        <taxon>Tracheophyta</taxon>
        <taxon>Spermatophyta</taxon>
        <taxon>Magnoliopsida</taxon>
        <taxon>eudicotyledons</taxon>
        <taxon>Gunneridae</taxon>
        <taxon>Pentapetalae</taxon>
        <taxon>rosids</taxon>
        <taxon>fabids</taxon>
        <taxon>Malpighiales</taxon>
        <taxon>Linaceae</taxon>
        <taxon>Linum</taxon>
    </lineage>
</organism>